<feature type="non-terminal residue" evidence="1">
    <location>
        <position position="1"/>
    </location>
</feature>
<accession>A0ACC4DDP1</accession>
<name>A0ACC4DDP1_PURLI</name>
<evidence type="ECO:0000313" key="1">
    <source>
        <dbReference type="EMBL" id="KAL3953591.1"/>
    </source>
</evidence>
<gene>
    <name evidence="1" type="ORF">ACCO45_011547</name>
</gene>
<reference evidence="1" key="1">
    <citation type="submission" date="2024-12" db="EMBL/GenBank/DDBJ databases">
        <title>Comparative genomics and development of molecular markers within Purpureocillium lilacinum and among Purpureocillium species.</title>
        <authorList>
            <person name="Yeh Z.-Y."/>
            <person name="Ni N.-T."/>
            <person name="Lo P.-H."/>
            <person name="Mushyakhwo K."/>
            <person name="Lin C.-F."/>
            <person name="Nai Y.-S."/>
        </authorList>
    </citation>
    <scope>NUCLEOTIDE SEQUENCE</scope>
    <source>
        <strain evidence="1">NCHU-NPUST-175</strain>
    </source>
</reference>
<organism evidence="1 2">
    <name type="scientific">Purpureocillium lilacinum</name>
    <name type="common">Paecilomyces lilacinus</name>
    <dbReference type="NCBI Taxonomy" id="33203"/>
    <lineage>
        <taxon>Eukaryota</taxon>
        <taxon>Fungi</taxon>
        <taxon>Dikarya</taxon>
        <taxon>Ascomycota</taxon>
        <taxon>Pezizomycotina</taxon>
        <taxon>Sordariomycetes</taxon>
        <taxon>Hypocreomycetidae</taxon>
        <taxon>Hypocreales</taxon>
        <taxon>Ophiocordycipitaceae</taxon>
        <taxon>Purpureocillium</taxon>
    </lineage>
</organism>
<keyword evidence="2" id="KW-1185">Reference proteome</keyword>
<dbReference type="EMBL" id="JBGNUJ010000011">
    <property type="protein sequence ID" value="KAL3953591.1"/>
    <property type="molecule type" value="Genomic_DNA"/>
</dbReference>
<proteinExistence type="predicted"/>
<evidence type="ECO:0000313" key="2">
    <source>
        <dbReference type="Proteomes" id="UP001638806"/>
    </source>
</evidence>
<comment type="caution">
    <text evidence="1">The sequence shown here is derived from an EMBL/GenBank/DDBJ whole genome shotgun (WGS) entry which is preliminary data.</text>
</comment>
<dbReference type="Proteomes" id="UP001638806">
    <property type="component" value="Unassembled WGS sequence"/>
</dbReference>
<protein>
    <submittedName>
        <fullName evidence="1">Uncharacterized protein</fullName>
    </submittedName>
</protein>
<sequence>RRIASHRVAFIANLLAANSRSRTRIEPGDAKPTLNAEHEEPRRQLAETRPSPTRVKLLCDPNPDQPN</sequence>